<dbReference type="InterPro" id="IPR039510">
    <property type="entry name" value="Vint_dom"/>
</dbReference>
<feature type="region of interest" description="Disordered" evidence="1">
    <location>
        <begin position="487"/>
        <end position="506"/>
    </location>
</feature>
<reference evidence="4" key="1">
    <citation type="submission" date="2023-01" db="EMBL/GenBank/DDBJ databases">
        <title>Metagenome sequencing of chrysophaentin producing Chrysophaeum taylorii.</title>
        <authorList>
            <person name="Davison J."/>
            <person name="Bewley C."/>
        </authorList>
    </citation>
    <scope>NUCLEOTIDE SEQUENCE</scope>
    <source>
        <strain evidence="4">NIES-1699</strain>
    </source>
</reference>
<dbReference type="AlphaFoldDB" id="A0AAD7UMP4"/>
<dbReference type="Proteomes" id="UP001230188">
    <property type="component" value="Unassembled WGS sequence"/>
</dbReference>
<comment type="caution">
    <text evidence="4">The sequence shown here is derived from an EMBL/GenBank/DDBJ whole genome shotgun (WGS) entry which is preliminary data.</text>
</comment>
<feature type="chain" id="PRO_5042069685" description="Vint domain-containing protein" evidence="2">
    <location>
        <begin position="17"/>
        <end position="669"/>
    </location>
</feature>
<dbReference type="EMBL" id="JAQMWT010000037">
    <property type="protein sequence ID" value="KAJ8613021.1"/>
    <property type="molecule type" value="Genomic_DNA"/>
</dbReference>
<sequence length="669" mass="71527">MFLMMISFLLVGLAAGDESWYKLSYQGTREACLNEVVDTSHCPDAFPVFPEAAVANPTCSLAIVGAGTGGLYMGMRLVDEGIVAAADVCIFDATERVGGRAYSLRYSGLNLVVDAGAYRTWPEFTPVTHALITEYLGLNASCYDPGESPCEKFVITDPATGHNLGFTAYIESMADRLISAGARWYPWYYLNKITPANGTLALEFANDATATVRSPTSGVAGGGLVLNVPQRPLLEIFRASAGTLNLGLPVFEAAHAVQTAIATKVYLYYETAWWLELGLTSGSFQLEGDASNMVLNGRYHDGDTICVAGECSGFLLAAYVNDYAGQLSQYFRRFQRERPEPVTIISDSTIEGQMFLEHAHDRITEYHIYENVSPSYAVFTAQQLLTTSGPPAFAVVATWNIATLGSGGGWHGWTDETLVDAMPGILSEDYGIHVVNEAYSKVQSWAEGSLEVADATLASAYGIPRYWDVPVADVPLHLAQTAAVECAGEDEDPDGTTAGTATTDDAGAGATVDDELLCFLGDATVELATDGTTTIKLRDVVAGLEIATGFGTGVVRRVLEHRVGAEVEVVVVDTVAGEVVGTPTHPVFVGGEWREIAETLRNGHFGGGDGVRVETRYVDAFYNLEVEGAGNAYLLNGALIASGLGDNVDLNLQFPRQKIWKDRAAKAAA</sequence>
<dbReference type="InterPro" id="IPR036844">
    <property type="entry name" value="Hint_dom_sf"/>
</dbReference>
<dbReference type="PROSITE" id="PS50817">
    <property type="entry name" value="INTEIN_N_TER"/>
    <property type="match status" value="1"/>
</dbReference>
<accession>A0AAD7UMP4</accession>
<dbReference type="Pfam" id="PF14623">
    <property type="entry name" value="Vint"/>
    <property type="match status" value="1"/>
</dbReference>
<proteinExistence type="predicted"/>
<organism evidence="4 5">
    <name type="scientific">Chrysophaeum taylorii</name>
    <dbReference type="NCBI Taxonomy" id="2483200"/>
    <lineage>
        <taxon>Eukaryota</taxon>
        <taxon>Sar</taxon>
        <taxon>Stramenopiles</taxon>
        <taxon>Ochrophyta</taxon>
        <taxon>Pelagophyceae</taxon>
        <taxon>Pelagomonadales</taxon>
        <taxon>Pelagomonadaceae</taxon>
        <taxon>Chrysophaeum</taxon>
    </lineage>
</organism>
<dbReference type="Pfam" id="PF13450">
    <property type="entry name" value="NAD_binding_8"/>
    <property type="match status" value="1"/>
</dbReference>
<feature type="domain" description="Vint" evidence="3">
    <location>
        <begin position="518"/>
        <end position="594"/>
    </location>
</feature>
<dbReference type="SUPFAM" id="SSF51905">
    <property type="entry name" value="FAD/NAD(P)-binding domain"/>
    <property type="match status" value="1"/>
</dbReference>
<dbReference type="CDD" id="cd00081">
    <property type="entry name" value="Hint"/>
    <property type="match status" value="1"/>
</dbReference>
<keyword evidence="2" id="KW-0732">Signal</keyword>
<protein>
    <recommendedName>
        <fullName evidence="3">Vint domain-containing protein</fullName>
    </recommendedName>
</protein>
<keyword evidence="5" id="KW-1185">Reference proteome</keyword>
<evidence type="ECO:0000256" key="1">
    <source>
        <dbReference type="SAM" id="MobiDB-lite"/>
    </source>
</evidence>
<gene>
    <name evidence="4" type="ORF">CTAYLR_004044</name>
</gene>
<dbReference type="Gene3D" id="3.50.50.60">
    <property type="entry name" value="FAD/NAD(P)-binding domain"/>
    <property type="match status" value="1"/>
</dbReference>
<evidence type="ECO:0000313" key="4">
    <source>
        <dbReference type="EMBL" id="KAJ8613021.1"/>
    </source>
</evidence>
<name>A0AAD7UMP4_9STRA</name>
<feature type="signal peptide" evidence="2">
    <location>
        <begin position="1"/>
        <end position="16"/>
    </location>
</feature>
<feature type="compositionally biased region" description="Low complexity" evidence="1">
    <location>
        <begin position="495"/>
        <end position="506"/>
    </location>
</feature>
<evidence type="ECO:0000256" key="2">
    <source>
        <dbReference type="SAM" id="SignalP"/>
    </source>
</evidence>
<evidence type="ECO:0000259" key="3">
    <source>
        <dbReference type="Pfam" id="PF14623"/>
    </source>
</evidence>
<dbReference type="InterPro" id="IPR006141">
    <property type="entry name" value="Intein_N"/>
</dbReference>
<dbReference type="GO" id="GO:0016539">
    <property type="term" value="P:intein-mediated protein splicing"/>
    <property type="evidence" value="ECO:0007669"/>
    <property type="project" value="InterPro"/>
</dbReference>
<evidence type="ECO:0000313" key="5">
    <source>
        <dbReference type="Proteomes" id="UP001230188"/>
    </source>
</evidence>
<dbReference type="Gene3D" id="2.170.16.10">
    <property type="entry name" value="Hedgehog/Intein (Hint) domain"/>
    <property type="match status" value="1"/>
</dbReference>
<dbReference type="InterPro" id="IPR036188">
    <property type="entry name" value="FAD/NAD-bd_sf"/>
</dbReference>
<dbReference type="SUPFAM" id="SSF51294">
    <property type="entry name" value="Hedgehog/intein (Hint) domain"/>
    <property type="match status" value="1"/>
</dbReference>